<dbReference type="GO" id="GO:0016020">
    <property type="term" value="C:membrane"/>
    <property type="evidence" value="ECO:0007669"/>
    <property type="project" value="UniProtKB-SubCell"/>
</dbReference>
<evidence type="ECO:0000256" key="5">
    <source>
        <dbReference type="NCBIfam" id="TIGR02228"/>
    </source>
</evidence>
<comment type="subcellular location">
    <subcellularLocation>
        <location evidence="1">Membrane</location>
    </subcellularLocation>
</comment>
<keyword evidence="3 6" id="KW-1133">Transmembrane helix</keyword>
<dbReference type="EC" id="3.4.21.89" evidence="5"/>
<evidence type="ECO:0000256" key="2">
    <source>
        <dbReference type="ARBA" id="ARBA00022692"/>
    </source>
</evidence>
<evidence type="ECO:0000256" key="3">
    <source>
        <dbReference type="ARBA" id="ARBA00022989"/>
    </source>
</evidence>
<dbReference type="OrthoDB" id="3790724at2"/>
<name>A0A328HBA7_ARTGO</name>
<dbReference type="InterPro" id="IPR019533">
    <property type="entry name" value="Peptidase_S26"/>
</dbReference>
<sequence length="178" mass="19056">MSRRNMRARLGNALLNVAAVGGSVCIVLVILAFFFQITLIMFKTGSMSPTIPAGSLAVVKKIPASEVRVGDVVTIDRPSALPVTHRVTSVSPAEGGAASITMRGDANPTDDPLPYEVETVRIVLWSAPELAYTVNAANNPLVMGGMTVAMAVVVTWAFWPRDEPRRRRNESEHQGAAT</sequence>
<keyword evidence="2 6" id="KW-0812">Transmembrane</keyword>
<dbReference type="InterPro" id="IPR001733">
    <property type="entry name" value="Peptidase_S26B"/>
</dbReference>
<evidence type="ECO:0000256" key="1">
    <source>
        <dbReference type="ARBA" id="ARBA00004370"/>
    </source>
</evidence>
<dbReference type="AlphaFoldDB" id="A0A328HBA7"/>
<feature type="transmembrane region" description="Helical" evidence="6">
    <location>
        <begin position="141"/>
        <end position="159"/>
    </location>
</feature>
<keyword evidence="4 6" id="KW-0472">Membrane</keyword>
<dbReference type="RefSeq" id="WP_111905048.1">
    <property type="nucleotide sequence ID" value="NZ_QLNP01000098.1"/>
</dbReference>
<dbReference type="SUPFAM" id="SSF51306">
    <property type="entry name" value="LexA/Signal peptidase"/>
    <property type="match status" value="1"/>
</dbReference>
<evidence type="ECO:0000313" key="9">
    <source>
        <dbReference type="Proteomes" id="UP000249166"/>
    </source>
</evidence>
<feature type="domain" description="Peptidase S26" evidence="7">
    <location>
        <begin position="21"/>
        <end position="87"/>
    </location>
</feature>
<comment type="caution">
    <text evidence="8">The sequence shown here is derived from an EMBL/GenBank/DDBJ whole genome shotgun (WGS) entry which is preliminary data.</text>
</comment>
<evidence type="ECO:0000256" key="4">
    <source>
        <dbReference type="ARBA" id="ARBA00023136"/>
    </source>
</evidence>
<evidence type="ECO:0000259" key="7">
    <source>
        <dbReference type="Pfam" id="PF10502"/>
    </source>
</evidence>
<organism evidence="8 9">
    <name type="scientific">Arthrobacter globiformis</name>
    <dbReference type="NCBI Taxonomy" id="1665"/>
    <lineage>
        <taxon>Bacteria</taxon>
        <taxon>Bacillati</taxon>
        <taxon>Actinomycetota</taxon>
        <taxon>Actinomycetes</taxon>
        <taxon>Micrococcales</taxon>
        <taxon>Micrococcaceae</taxon>
        <taxon>Arthrobacter</taxon>
    </lineage>
</organism>
<reference evidence="8 9" key="1">
    <citation type="submission" date="2018-04" db="EMBL/GenBank/DDBJ databases">
        <title>Bacteria isolated from cave deposits of Manipur.</title>
        <authorList>
            <person name="Sahoo D."/>
            <person name="Sarangthem I."/>
            <person name="Nandeibam J."/>
        </authorList>
    </citation>
    <scope>NUCLEOTIDE SEQUENCE [LARGE SCALE GENOMIC DNA]</scope>
    <source>
        <strain evidence="9">mrc11</strain>
    </source>
</reference>
<dbReference type="Pfam" id="PF10502">
    <property type="entry name" value="Peptidase_S26"/>
    <property type="match status" value="1"/>
</dbReference>
<dbReference type="GO" id="GO:0009003">
    <property type="term" value="F:signal peptidase activity"/>
    <property type="evidence" value="ECO:0007669"/>
    <property type="project" value="UniProtKB-EC"/>
</dbReference>
<dbReference type="Proteomes" id="UP000249166">
    <property type="component" value="Unassembled WGS sequence"/>
</dbReference>
<dbReference type="CDD" id="cd06530">
    <property type="entry name" value="S26_SPase_I"/>
    <property type="match status" value="1"/>
</dbReference>
<accession>A0A328HBA7</accession>
<evidence type="ECO:0000256" key="6">
    <source>
        <dbReference type="SAM" id="Phobius"/>
    </source>
</evidence>
<protein>
    <recommendedName>
        <fullName evidence="5">Signal peptidase I</fullName>
        <ecNumber evidence="5">3.4.21.89</ecNumber>
    </recommendedName>
</protein>
<dbReference type="NCBIfam" id="TIGR02228">
    <property type="entry name" value="sigpep_I_arch"/>
    <property type="match status" value="1"/>
</dbReference>
<keyword evidence="8" id="KW-0378">Hydrolase</keyword>
<dbReference type="GO" id="GO:0006465">
    <property type="term" value="P:signal peptide processing"/>
    <property type="evidence" value="ECO:0007669"/>
    <property type="project" value="UniProtKB-UniRule"/>
</dbReference>
<evidence type="ECO:0000313" key="8">
    <source>
        <dbReference type="EMBL" id="RAM35867.1"/>
    </source>
</evidence>
<gene>
    <name evidence="8" type="ORF">DBZ45_17005</name>
</gene>
<dbReference type="EMBL" id="QLNP01000098">
    <property type="protein sequence ID" value="RAM35867.1"/>
    <property type="molecule type" value="Genomic_DNA"/>
</dbReference>
<dbReference type="GO" id="GO:0004252">
    <property type="term" value="F:serine-type endopeptidase activity"/>
    <property type="evidence" value="ECO:0007669"/>
    <property type="project" value="UniProtKB-UniRule"/>
</dbReference>
<dbReference type="InterPro" id="IPR036286">
    <property type="entry name" value="LexA/Signal_pep-like_sf"/>
</dbReference>
<feature type="transmembrane region" description="Helical" evidence="6">
    <location>
        <begin position="12"/>
        <end position="42"/>
    </location>
</feature>
<proteinExistence type="predicted"/>